<dbReference type="AlphaFoldDB" id="A0A3N2B9T9"/>
<dbReference type="PANTHER" id="PTHR22683">
    <property type="entry name" value="SPORULATION PROTEIN RELATED"/>
    <property type="match status" value="1"/>
</dbReference>
<dbReference type="OrthoDB" id="9807790at2"/>
<dbReference type="InterPro" id="IPR008984">
    <property type="entry name" value="SMAD_FHA_dom_sf"/>
</dbReference>
<keyword evidence="3 4" id="KW-0067">ATP-binding</keyword>
<evidence type="ECO:0000256" key="3">
    <source>
        <dbReference type="ARBA" id="ARBA00022840"/>
    </source>
</evidence>
<dbReference type="Gene3D" id="2.60.200.20">
    <property type="match status" value="1"/>
</dbReference>
<dbReference type="InterPro" id="IPR003593">
    <property type="entry name" value="AAA+_ATPase"/>
</dbReference>
<dbReference type="Proteomes" id="UP000280668">
    <property type="component" value="Unassembled WGS sequence"/>
</dbReference>
<keyword evidence="6" id="KW-0472">Membrane</keyword>
<dbReference type="InterPro" id="IPR002543">
    <property type="entry name" value="FtsK_dom"/>
</dbReference>
<evidence type="ECO:0000256" key="1">
    <source>
        <dbReference type="ARBA" id="ARBA00022553"/>
    </source>
</evidence>
<keyword evidence="2 4" id="KW-0547">Nucleotide-binding</keyword>
<feature type="domain" description="FtsK" evidence="8">
    <location>
        <begin position="480"/>
        <end position="677"/>
    </location>
</feature>
<dbReference type="GO" id="GO:0005524">
    <property type="term" value="F:ATP binding"/>
    <property type="evidence" value="ECO:0007669"/>
    <property type="project" value="UniProtKB-UniRule"/>
</dbReference>
<protein>
    <submittedName>
        <fullName evidence="9">S-DNA-T family DNA segregation ATPase FtsK/SpoIIIE</fullName>
    </submittedName>
</protein>
<accession>A0A3N2B9T9</accession>
<dbReference type="CDD" id="cd01127">
    <property type="entry name" value="TrwB_TraG_TraD_VirD4"/>
    <property type="match status" value="1"/>
</dbReference>
<evidence type="ECO:0000256" key="5">
    <source>
        <dbReference type="SAM" id="MobiDB-lite"/>
    </source>
</evidence>
<comment type="caution">
    <text evidence="9">The sequence shown here is derived from an EMBL/GenBank/DDBJ whole genome shotgun (WGS) entry which is preliminary data.</text>
</comment>
<dbReference type="InterPro" id="IPR000253">
    <property type="entry name" value="FHA_dom"/>
</dbReference>
<keyword evidence="6" id="KW-1133">Transmembrane helix</keyword>
<dbReference type="Gene3D" id="3.40.50.300">
    <property type="entry name" value="P-loop containing nucleotide triphosphate hydrolases"/>
    <property type="match status" value="3"/>
</dbReference>
<feature type="compositionally biased region" description="Basic and acidic residues" evidence="5">
    <location>
        <begin position="16"/>
        <end position="37"/>
    </location>
</feature>
<dbReference type="Pfam" id="PF00498">
    <property type="entry name" value="FHA"/>
    <property type="match status" value="1"/>
</dbReference>
<evidence type="ECO:0000259" key="7">
    <source>
        <dbReference type="PROSITE" id="PS50006"/>
    </source>
</evidence>
<dbReference type="InterPro" id="IPR027417">
    <property type="entry name" value="P-loop_NTPase"/>
</dbReference>
<evidence type="ECO:0000313" key="10">
    <source>
        <dbReference type="Proteomes" id="UP000280668"/>
    </source>
</evidence>
<evidence type="ECO:0000256" key="6">
    <source>
        <dbReference type="SAM" id="Phobius"/>
    </source>
</evidence>
<dbReference type="SUPFAM" id="SSF49879">
    <property type="entry name" value="SMAD/FHA domain"/>
    <property type="match status" value="1"/>
</dbReference>
<dbReference type="SMART" id="SM00382">
    <property type="entry name" value="AAA"/>
    <property type="match status" value="3"/>
</dbReference>
<sequence>MAHFPGMHTCAAASKGRAERWGRPDRAMTRAGRDRRSIHNLGASEASSTAGSQLAAKVAPLRDHHDVQETEGIQGALASAWHVAVLAGPDTGWVSAVPHRLTLGRGGPPEDAEESQARMTLHDPLVSRDHCALRVRRGHVQVRDLGSANGTRVMPGRRWWPPRLTGQRRVTTRWRTIKDGGRLTLGSSVVEIRRRPEELRAPRAPESRTPRRRDWMRVAMPLVMCVVMVPLLLSVSASWWRWFILAMPLAMLAAAVVSGRTPRGEPLPDPATVLLLAASGAQPAPPGEVLRAHLPSDRPAPDAWRRRAKAVVELHDGDRIALVGPGAPATARWLLGQLATHQGAIVHGAESLTTTAHTPTARGHAASPAADEDLWQVVLSDQIPPAPRRVSAGRRRHGGTIHLTVAEALESVPHWCTRVMPAPDCPIEAPWLTAVLSFSAPPEQEAGQLPDEVTVEELLGPADQFGMAWGREGARASLGAGPGLTDLDLAAHGPHALVAGTTGSGKSELLLAWMLGLAASHSPTDLQLVLIDYKGGATFGRLAELPHTAGVLTDLEPASTVRAVQSLRAEVRRRERELARAGVKDLAAYRALRAAERGRRPGPAMPRLVVVVDEFRELAESHSEILQALVRLAAQGRSLGIHLILATQRPGGSVSGEIRANLTVRICLRVLEPAESQDVVGVPDAAHLPRIPGRALLRAEGAASEVQAAWCGEGPWLEDAIAAAESAWQRQGLGPPPRPWAPELPLRVSATEVLSHADSRPAVSPDPPVNTTIDATTDAGILLGLADLPGEQRLAPCRWLAGGLLVLGGPRSGRTTALRTLALGALRHGTAVHVLAANPSSFVDLRAPRLGTVTGSNDPRRAARLLEVMGSDPTTALLVVDDAETVADDLDAVAGAGQGSALLSRALRDGRRLGHHVALAGPPSLAGARWTEPLRDRLVLAPRSVSEALTAGVPREHADMAAVPGRAILVEPARCTVLQVAVEDRHDLTGPADPTVPRLLPIPASVPASAVAMQADGSVVLGLGGDTAEPISLDCSPGSVTLVMGPPGSGRTTALMGLARGLAARGQVIQLGPDGTSSPGAPPAGSTVVLDDVERWAPHRLDELAGTLGGCTVIAATRTESVASAYRGALADWRARATLVALNPDSSLKRLVSADLATAIDPVTRKPGLGIVVAHGRAVPVQVAQR</sequence>
<dbReference type="GO" id="GO:0003677">
    <property type="term" value="F:DNA binding"/>
    <property type="evidence" value="ECO:0007669"/>
    <property type="project" value="InterPro"/>
</dbReference>
<keyword evidence="1" id="KW-0597">Phosphoprotein</keyword>
<dbReference type="InterPro" id="IPR050206">
    <property type="entry name" value="FtsK/SpoIIIE/SftA"/>
</dbReference>
<proteinExistence type="predicted"/>
<dbReference type="PROSITE" id="PS50006">
    <property type="entry name" value="FHA_DOMAIN"/>
    <property type="match status" value="1"/>
</dbReference>
<evidence type="ECO:0000256" key="4">
    <source>
        <dbReference type="PROSITE-ProRule" id="PRU00289"/>
    </source>
</evidence>
<evidence type="ECO:0000259" key="8">
    <source>
        <dbReference type="PROSITE" id="PS50901"/>
    </source>
</evidence>
<dbReference type="PANTHER" id="PTHR22683:SF1">
    <property type="entry name" value="TYPE VII SECRETION SYSTEM PROTEIN ESSC"/>
    <property type="match status" value="1"/>
</dbReference>
<reference evidence="9 10" key="1">
    <citation type="submission" date="2018-11" db="EMBL/GenBank/DDBJ databases">
        <title>Sequencing the genomes of 1000 actinobacteria strains.</title>
        <authorList>
            <person name="Klenk H.-P."/>
        </authorList>
    </citation>
    <scope>NUCLEOTIDE SEQUENCE [LARGE SCALE GENOMIC DNA]</scope>
    <source>
        <strain evidence="9 10">DSM 11294</strain>
    </source>
</reference>
<organism evidence="9 10">
    <name type="scientific">Bogoriella caseilytica</name>
    <dbReference type="NCBI Taxonomy" id="56055"/>
    <lineage>
        <taxon>Bacteria</taxon>
        <taxon>Bacillati</taxon>
        <taxon>Actinomycetota</taxon>
        <taxon>Actinomycetes</taxon>
        <taxon>Micrococcales</taxon>
        <taxon>Bogoriellaceae</taxon>
        <taxon>Bogoriella</taxon>
    </lineage>
</organism>
<dbReference type="EMBL" id="RKHK01000001">
    <property type="protein sequence ID" value="ROR72029.1"/>
    <property type="molecule type" value="Genomic_DNA"/>
</dbReference>
<keyword evidence="6" id="KW-0812">Transmembrane</keyword>
<evidence type="ECO:0000313" key="9">
    <source>
        <dbReference type="EMBL" id="ROR72029.1"/>
    </source>
</evidence>
<dbReference type="SMART" id="SM00240">
    <property type="entry name" value="FHA"/>
    <property type="match status" value="1"/>
</dbReference>
<keyword evidence="10" id="KW-1185">Reference proteome</keyword>
<dbReference type="CDD" id="cd00060">
    <property type="entry name" value="FHA"/>
    <property type="match status" value="1"/>
</dbReference>
<evidence type="ECO:0000256" key="2">
    <source>
        <dbReference type="ARBA" id="ARBA00022741"/>
    </source>
</evidence>
<dbReference type="Pfam" id="PF01580">
    <property type="entry name" value="FtsK_SpoIIIE"/>
    <property type="match status" value="1"/>
</dbReference>
<gene>
    <name evidence="9" type="ORF">EDD31_0374</name>
</gene>
<feature type="transmembrane region" description="Helical" evidence="6">
    <location>
        <begin position="215"/>
        <end position="233"/>
    </location>
</feature>
<dbReference type="SUPFAM" id="SSF52540">
    <property type="entry name" value="P-loop containing nucleoside triphosphate hydrolases"/>
    <property type="match status" value="3"/>
</dbReference>
<feature type="binding site" evidence="4">
    <location>
        <begin position="500"/>
        <end position="507"/>
    </location>
    <ligand>
        <name>ATP</name>
        <dbReference type="ChEBI" id="CHEBI:30616"/>
    </ligand>
</feature>
<dbReference type="PROSITE" id="PS50901">
    <property type="entry name" value="FTSK"/>
    <property type="match status" value="1"/>
</dbReference>
<feature type="region of interest" description="Disordered" evidence="5">
    <location>
        <begin position="1"/>
        <end position="52"/>
    </location>
</feature>
<feature type="domain" description="FHA" evidence="7">
    <location>
        <begin position="101"/>
        <end position="158"/>
    </location>
</feature>
<name>A0A3N2B9T9_9MICO</name>